<evidence type="ECO:0000313" key="2">
    <source>
        <dbReference type="Proteomes" id="UP001163714"/>
    </source>
</evidence>
<name>A0ABT3I9S5_9GAMM</name>
<dbReference type="EMBL" id="JAPDMX010000024">
    <property type="protein sequence ID" value="MCW3172819.1"/>
    <property type="molecule type" value="Genomic_DNA"/>
</dbReference>
<protein>
    <submittedName>
        <fullName evidence="1">AlpA family phage regulatory protein</fullName>
    </submittedName>
</protein>
<proteinExistence type="predicted"/>
<accession>A0ABT3I9S5</accession>
<dbReference type="Gene3D" id="1.10.238.160">
    <property type="match status" value="1"/>
</dbReference>
<reference evidence="1" key="1">
    <citation type="submission" date="2022-10" db="EMBL/GenBank/DDBJ databases">
        <title>Shewanella flava sp. nov, isolated from the estuary of the Fenhe River into the Yellow River.</title>
        <authorList>
            <person name="Li Y."/>
        </authorList>
    </citation>
    <scope>NUCLEOTIDE SEQUENCE</scope>
    <source>
        <strain evidence="1">FYR11-62</strain>
    </source>
</reference>
<dbReference type="RefSeq" id="WP_264726337.1">
    <property type="nucleotide sequence ID" value="NZ_JAPDMX010000024.1"/>
</dbReference>
<gene>
    <name evidence="1" type="ORF">OHT75_10040</name>
</gene>
<comment type="caution">
    <text evidence="1">The sequence shown here is derived from an EMBL/GenBank/DDBJ whole genome shotgun (WGS) entry which is preliminary data.</text>
</comment>
<dbReference type="Pfam" id="PF05930">
    <property type="entry name" value="Phage_AlpA"/>
    <property type="match status" value="1"/>
</dbReference>
<organism evidence="1 2">
    <name type="scientific">Shewanella subflava</name>
    <dbReference type="NCBI Taxonomy" id="2986476"/>
    <lineage>
        <taxon>Bacteria</taxon>
        <taxon>Pseudomonadati</taxon>
        <taxon>Pseudomonadota</taxon>
        <taxon>Gammaproteobacteria</taxon>
        <taxon>Alteromonadales</taxon>
        <taxon>Shewanellaceae</taxon>
        <taxon>Shewanella</taxon>
    </lineage>
</organism>
<dbReference type="Proteomes" id="UP001163714">
    <property type="component" value="Unassembled WGS sequence"/>
</dbReference>
<dbReference type="InterPro" id="IPR010260">
    <property type="entry name" value="AlpA"/>
</dbReference>
<keyword evidence="2" id="KW-1185">Reference proteome</keyword>
<evidence type="ECO:0000313" key="1">
    <source>
        <dbReference type="EMBL" id="MCW3172819.1"/>
    </source>
</evidence>
<sequence>MTYPEKLVDINYIKMATSFSRTRIWQLEKAGQFPQGRRLTKRCVRWLESDIQSWVRGEWEAA</sequence>